<sequence length="403" mass="44957">MKLGIIRERKSPPDKRVVFSPDALLQLKAQYPQIEIKVESSDVRIFKDEAYIKAGFEVTENLDDCDVLLGVKEVPAEALIPGKKYFFFSHTIKKQPYNQKLLQAVIDKDITLYDHETLVDADGRRIVGFGRYAGIVGAYNAMRTFGYKYDLFTLPAAGTQPDREALINRLKKITLPPLKIVLTGKGKVGMGAKEILKAMKLKEVSPENFLSKQYTEPVFVQIDVLDYNKRIDGVVAEGNDDFFNNTSKYESDFEKFTQTADIFIAGHFYADGSPAILTKQMLKSPKNKIKLVADISCDIAGPVASTLRASTIAEPFYGYHPDTGEEVDVHHPAAIAVMAVDNLPCELPKDASEGFGEMFLENVIPAFFNGDKDGILKRGMITANGQLTERFKYLDGFVTERVL</sequence>
<dbReference type="InterPro" id="IPR051168">
    <property type="entry name" value="AASS"/>
</dbReference>
<dbReference type="InterPro" id="IPR007886">
    <property type="entry name" value="AlaDH/PNT_N"/>
</dbReference>
<proteinExistence type="predicted"/>
<name>A0ABW8YYS0_9FLAO</name>
<evidence type="ECO:0000256" key="1">
    <source>
        <dbReference type="ARBA" id="ARBA00004884"/>
    </source>
</evidence>
<feature type="domain" description="Alanine dehydrogenase/pyridine nucleotide transhydrogenase NAD(H)-binding" evidence="10">
    <location>
        <begin position="167"/>
        <end position="333"/>
    </location>
</feature>
<dbReference type="Proteomes" id="UP001629156">
    <property type="component" value="Unassembled WGS sequence"/>
</dbReference>
<accession>A0ABW8YYS0</accession>
<evidence type="ECO:0000256" key="8">
    <source>
        <dbReference type="ARBA" id="ARBA00033228"/>
    </source>
</evidence>
<dbReference type="SUPFAM" id="SSF52283">
    <property type="entry name" value="Formate/glycerate dehydrogenase catalytic domain-like"/>
    <property type="match status" value="1"/>
</dbReference>
<evidence type="ECO:0000313" key="13">
    <source>
        <dbReference type="Proteomes" id="UP001629156"/>
    </source>
</evidence>
<evidence type="ECO:0000256" key="2">
    <source>
        <dbReference type="ARBA" id="ARBA00011245"/>
    </source>
</evidence>
<keyword evidence="6" id="KW-0560">Oxidoreductase</keyword>
<dbReference type="CDD" id="cd05199">
    <property type="entry name" value="SDH_like"/>
    <property type="match status" value="1"/>
</dbReference>
<organism evidence="12 13">
    <name type="scientific">Flavobacterium rhizosphaerae</name>
    <dbReference type="NCBI Taxonomy" id="3163298"/>
    <lineage>
        <taxon>Bacteria</taxon>
        <taxon>Pseudomonadati</taxon>
        <taxon>Bacteroidota</taxon>
        <taxon>Flavobacteriia</taxon>
        <taxon>Flavobacteriales</taxon>
        <taxon>Flavobacteriaceae</taxon>
        <taxon>Flavobacterium</taxon>
    </lineage>
</organism>
<comment type="catalytic activity">
    <reaction evidence="9">
        <text>L-saccharopine + NAD(+) + H2O = L-lysine + 2-oxoglutarate + NADH + H(+)</text>
        <dbReference type="Rhea" id="RHEA:12440"/>
        <dbReference type="ChEBI" id="CHEBI:15377"/>
        <dbReference type="ChEBI" id="CHEBI:15378"/>
        <dbReference type="ChEBI" id="CHEBI:16810"/>
        <dbReference type="ChEBI" id="CHEBI:32551"/>
        <dbReference type="ChEBI" id="CHEBI:57540"/>
        <dbReference type="ChEBI" id="CHEBI:57945"/>
        <dbReference type="ChEBI" id="CHEBI:57951"/>
        <dbReference type="EC" id="1.5.1.7"/>
    </reaction>
</comment>
<dbReference type="InterPro" id="IPR027281">
    <property type="entry name" value="Lys1"/>
</dbReference>
<keyword evidence="5" id="KW-0028">Amino-acid biosynthesis</keyword>
<dbReference type="PIRSF" id="PIRSF018250">
    <property type="entry name" value="Saccharopine_DH_Lys"/>
    <property type="match status" value="1"/>
</dbReference>
<feature type="domain" description="Alanine dehydrogenase/pyridine nucleotide transhydrogenase N-terminal" evidence="11">
    <location>
        <begin position="4"/>
        <end position="136"/>
    </location>
</feature>
<evidence type="ECO:0000256" key="7">
    <source>
        <dbReference type="ARBA" id="ARBA00023157"/>
    </source>
</evidence>
<dbReference type="Pfam" id="PF05222">
    <property type="entry name" value="AlaDh_PNT_N"/>
    <property type="match status" value="1"/>
</dbReference>
<dbReference type="InterPro" id="IPR007698">
    <property type="entry name" value="AlaDH/PNT_NAD(H)-bd"/>
</dbReference>
<keyword evidence="13" id="KW-1185">Reference proteome</keyword>
<evidence type="ECO:0000259" key="11">
    <source>
        <dbReference type="SMART" id="SM01003"/>
    </source>
</evidence>
<dbReference type="RefSeq" id="WP_408085408.1">
    <property type="nucleotide sequence ID" value="NZ_JBELPZ010000012.1"/>
</dbReference>
<evidence type="ECO:0000256" key="6">
    <source>
        <dbReference type="ARBA" id="ARBA00023002"/>
    </source>
</evidence>
<comment type="caution">
    <text evidence="12">The sequence shown here is derived from an EMBL/GenBank/DDBJ whole genome shotgun (WGS) entry which is preliminary data.</text>
</comment>
<evidence type="ECO:0000256" key="5">
    <source>
        <dbReference type="ARBA" id="ARBA00022605"/>
    </source>
</evidence>
<evidence type="ECO:0000259" key="10">
    <source>
        <dbReference type="SMART" id="SM01002"/>
    </source>
</evidence>
<dbReference type="Pfam" id="PF01262">
    <property type="entry name" value="AlaDh_PNT_C"/>
    <property type="match status" value="1"/>
</dbReference>
<protein>
    <recommendedName>
        <fullName evidence="4">Saccharopine dehydrogenase [NAD(+), L-lysine-forming]</fullName>
        <ecNumber evidence="3">1.5.1.7</ecNumber>
    </recommendedName>
    <alternativeName>
        <fullName evidence="8">Lysine--2-oxoglutarate reductase</fullName>
    </alternativeName>
</protein>
<reference evidence="12 13" key="1">
    <citation type="submission" date="2024-06" db="EMBL/GenBank/DDBJ databases">
        <authorList>
            <person name="Kaempfer P."/>
            <person name="Viver T."/>
        </authorList>
    </citation>
    <scope>NUCLEOTIDE SEQUENCE [LARGE SCALE GENOMIC DNA]</scope>
    <source>
        <strain evidence="12 13">ST-119</strain>
    </source>
</reference>
<keyword evidence="7" id="KW-1015">Disulfide bond</keyword>
<gene>
    <name evidence="12" type="ORF">ABS766_11990</name>
</gene>
<comment type="subunit">
    <text evidence="2">Monomer.</text>
</comment>
<dbReference type="PANTHER" id="PTHR11133">
    <property type="entry name" value="SACCHAROPINE DEHYDROGENASE"/>
    <property type="match status" value="1"/>
</dbReference>
<dbReference type="EMBL" id="JBELPZ010000012">
    <property type="protein sequence ID" value="MFL9845140.1"/>
    <property type="molecule type" value="Genomic_DNA"/>
</dbReference>
<dbReference type="SMART" id="SM01003">
    <property type="entry name" value="AlaDh_PNT_N"/>
    <property type="match status" value="1"/>
</dbReference>
<dbReference type="PANTHER" id="PTHR11133:SF22">
    <property type="entry name" value="ALPHA-AMINOADIPIC SEMIALDEHYDE SYNTHASE, MITOCHONDRIAL"/>
    <property type="match status" value="1"/>
</dbReference>
<comment type="pathway">
    <text evidence="1">Amino-acid biosynthesis; L-lysine biosynthesis via AAA pathway; L-lysine from L-alpha-aminoadipate (fungal route): step 3/3.</text>
</comment>
<dbReference type="EC" id="1.5.1.7" evidence="3"/>
<dbReference type="Gene3D" id="3.40.50.720">
    <property type="entry name" value="NAD(P)-binding Rossmann-like Domain"/>
    <property type="match status" value="2"/>
</dbReference>
<evidence type="ECO:0000256" key="3">
    <source>
        <dbReference type="ARBA" id="ARBA00012847"/>
    </source>
</evidence>
<evidence type="ECO:0000256" key="9">
    <source>
        <dbReference type="ARBA" id="ARBA00047860"/>
    </source>
</evidence>
<evidence type="ECO:0000256" key="4">
    <source>
        <dbReference type="ARBA" id="ARBA00021221"/>
    </source>
</evidence>
<dbReference type="SMART" id="SM01002">
    <property type="entry name" value="AlaDh_PNT_C"/>
    <property type="match status" value="1"/>
</dbReference>
<evidence type="ECO:0000313" key="12">
    <source>
        <dbReference type="EMBL" id="MFL9845140.1"/>
    </source>
</evidence>